<evidence type="ECO:0000256" key="1">
    <source>
        <dbReference type="ARBA" id="ARBA00007664"/>
    </source>
</evidence>
<evidence type="ECO:0000256" key="3">
    <source>
        <dbReference type="ARBA" id="ARBA00022801"/>
    </source>
</evidence>
<evidence type="ECO:0000256" key="6">
    <source>
        <dbReference type="SAM" id="SignalP"/>
    </source>
</evidence>
<keyword evidence="3" id="KW-0378">Hydrolase</keyword>
<dbReference type="EMBL" id="AGBW02010111">
    <property type="protein sequence ID" value="OWR49146.1"/>
    <property type="molecule type" value="Genomic_DNA"/>
</dbReference>
<sequence length="294" mass="31573">MKPVIILALLVACSSAKSLNPKVSSISTYGYLTKYAVPLAESLKKAEDEILRNRASRIAGGSPAEVGQFPYQAGIISDIRNVFGIGVCGGTLIKADRVLTAAHCWWDGRNQAWRFTVVLGSNLLFSGGERIITTDVVTHPLWIPQLTFNDIAMVRLPEAVQLSANIATVALPQGFDIFEDYHLYTAIASGYGAKNDGGNITEAQYLSHVSMTVISNEVCDVAYLGNIHYSNLCTNTLGGSGPCKGDTGGPLVVMRNGNPMLIGVSSYNFALGCELGWPAVFSRITTFLNFINTN</sequence>
<dbReference type="AlphaFoldDB" id="A0A212F5Y7"/>
<dbReference type="PANTHER" id="PTHR24276">
    <property type="entry name" value="POLYSERASE-RELATED"/>
    <property type="match status" value="1"/>
</dbReference>
<dbReference type="PROSITE" id="PS50240">
    <property type="entry name" value="TRYPSIN_DOM"/>
    <property type="match status" value="1"/>
</dbReference>
<dbReference type="PRINTS" id="PR00722">
    <property type="entry name" value="CHYMOTRYPSIN"/>
</dbReference>
<dbReference type="GO" id="GO:0004252">
    <property type="term" value="F:serine-type endopeptidase activity"/>
    <property type="evidence" value="ECO:0007669"/>
    <property type="project" value="InterPro"/>
</dbReference>
<evidence type="ECO:0000259" key="7">
    <source>
        <dbReference type="PROSITE" id="PS50240"/>
    </source>
</evidence>
<dbReference type="eggNOG" id="KOG3627">
    <property type="taxonomic scope" value="Eukaryota"/>
</dbReference>
<keyword evidence="5" id="KW-1015">Disulfide bond</keyword>
<dbReference type="InterPro" id="IPR001314">
    <property type="entry name" value="Peptidase_S1A"/>
</dbReference>
<comment type="caution">
    <text evidence="8">The sequence shown here is derived from an EMBL/GenBank/DDBJ whole genome shotgun (WGS) entry which is preliminary data.</text>
</comment>
<dbReference type="KEGG" id="dpl:KGM_208017"/>
<dbReference type="SUPFAM" id="SSF50494">
    <property type="entry name" value="Trypsin-like serine proteases"/>
    <property type="match status" value="1"/>
</dbReference>
<gene>
    <name evidence="8" type="ORF">KGM_208017</name>
</gene>
<feature type="domain" description="Peptidase S1" evidence="7">
    <location>
        <begin position="58"/>
        <end position="294"/>
    </location>
</feature>
<dbReference type="FunCoup" id="A0A212F5Y7">
    <property type="interactions" value="39"/>
</dbReference>
<dbReference type="PROSITE" id="PS00134">
    <property type="entry name" value="TRYPSIN_HIS"/>
    <property type="match status" value="1"/>
</dbReference>
<accession>A0A212F5Y7</accession>
<dbReference type="InterPro" id="IPR001254">
    <property type="entry name" value="Trypsin_dom"/>
</dbReference>
<dbReference type="Proteomes" id="UP000007151">
    <property type="component" value="Unassembled WGS sequence"/>
</dbReference>
<dbReference type="InterPro" id="IPR043504">
    <property type="entry name" value="Peptidase_S1_PA_chymotrypsin"/>
</dbReference>
<reference evidence="8 9" key="1">
    <citation type="journal article" date="2011" name="Cell">
        <title>The monarch butterfly genome yields insights into long-distance migration.</title>
        <authorList>
            <person name="Zhan S."/>
            <person name="Merlin C."/>
            <person name="Boore J.L."/>
            <person name="Reppert S.M."/>
        </authorList>
    </citation>
    <scope>NUCLEOTIDE SEQUENCE [LARGE SCALE GENOMIC DNA]</scope>
    <source>
        <strain evidence="8">F-2</strain>
    </source>
</reference>
<name>A0A212F5Y7_DANPL</name>
<protein>
    <submittedName>
        <fullName evidence="8">Chymotrypsin protein</fullName>
    </submittedName>
</protein>
<dbReference type="Pfam" id="PF00089">
    <property type="entry name" value="Trypsin"/>
    <property type="match status" value="1"/>
</dbReference>
<dbReference type="InterPro" id="IPR018114">
    <property type="entry name" value="TRYPSIN_HIS"/>
</dbReference>
<dbReference type="SMART" id="SM00020">
    <property type="entry name" value="Tryp_SPc"/>
    <property type="match status" value="1"/>
</dbReference>
<dbReference type="Gene3D" id="2.40.10.10">
    <property type="entry name" value="Trypsin-like serine proteases"/>
    <property type="match status" value="1"/>
</dbReference>
<dbReference type="InterPro" id="IPR009003">
    <property type="entry name" value="Peptidase_S1_PA"/>
</dbReference>
<dbReference type="InParanoid" id="A0A212F5Y7"/>
<keyword evidence="4" id="KW-0720">Serine protease</keyword>
<proteinExistence type="inferred from homology"/>
<evidence type="ECO:0000256" key="4">
    <source>
        <dbReference type="ARBA" id="ARBA00022825"/>
    </source>
</evidence>
<evidence type="ECO:0000313" key="8">
    <source>
        <dbReference type="EMBL" id="OWR49146.1"/>
    </source>
</evidence>
<keyword evidence="6" id="KW-0732">Signal</keyword>
<dbReference type="STRING" id="278856.A0A212F5Y7"/>
<organism evidence="8 9">
    <name type="scientific">Danaus plexippus plexippus</name>
    <dbReference type="NCBI Taxonomy" id="278856"/>
    <lineage>
        <taxon>Eukaryota</taxon>
        <taxon>Metazoa</taxon>
        <taxon>Ecdysozoa</taxon>
        <taxon>Arthropoda</taxon>
        <taxon>Hexapoda</taxon>
        <taxon>Insecta</taxon>
        <taxon>Pterygota</taxon>
        <taxon>Neoptera</taxon>
        <taxon>Endopterygota</taxon>
        <taxon>Lepidoptera</taxon>
        <taxon>Glossata</taxon>
        <taxon>Ditrysia</taxon>
        <taxon>Papilionoidea</taxon>
        <taxon>Nymphalidae</taxon>
        <taxon>Danainae</taxon>
        <taxon>Danaini</taxon>
        <taxon>Danaina</taxon>
        <taxon>Danaus</taxon>
        <taxon>Danaus</taxon>
    </lineage>
</organism>
<evidence type="ECO:0000256" key="2">
    <source>
        <dbReference type="ARBA" id="ARBA00022670"/>
    </source>
</evidence>
<evidence type="ECO:0000313" key="9">
    <source>
        <dbReference type="Proteomes" id="UP000007151"/>
    </source>
</evidence>
<dbReference type="GO" id="GO:0006508">
    <property type="term" value="P:proteolysis"/>
    <property type="evidence" value="ECO:0007669"/>
    <property type="project" value="UniProtKB-KW"/>
</dbReference>
<dbReference type="PANTHER" id="PTHR24276:SF98">
    <property type="entry name" value="FI18310P1-RELATED"/>
    <property type="match status" value="1"/>
</dbReference>
<keyword evidence="9" id="KW-1185">Reference proteome</keyword>
<feature type="signal peptide" evidence="6">
    <location>
        <begin position="1"/>
        <end position="16"/>
    </location>
</feature>
<feature type="chain" id="PRO_5012352085" evidence="6">
    <location>
        <begin position="17"/>
        <end position="294"/>
    </location>
</feature>
<dbReference type="CDD" id="cd00190">
    <property type="entry name" value="Tryp_SPc"/>
    <property type="match status" value="1"/>
</dbReference>
<evidence type="ECO:0000256" key="5">
    <source>
        <dbReference type="ARBA" id="ARBA00023157"/>
    </source>
</evidence>
<dbReference type="InterPro" id="IPR050430">
    <property type="entry name" value="Peptidase_S1"/>
</dbReference>
<keyword evidence="2" id="KW-0645">Protease</keyword>
<comment type="similarity">
    <text evidence="1">Belongs to the peptidase S1 family.</text>
</comment>